<dbReference type="AlphaFoldDB" id="A0A927K6E8"/>
<organism evidence="2 3">
    <name type="scientific">Nocardioides donggukensis</name>
    <dbReference type="NCBI Taxonomy" id="2774019"/>
    <lineage>
        <taxon>Bacteria</taxon>
        <taxon>Bacillati</taxon>
        <taxon>Actinomycetota</taxon>
        <taxon>Actinomycetes</taxon>
        <taxon>Propionibacteriales</taxon>
        <taxon>Nocardioidaceae</taxon>
        <taxon>Nocardioides</taxon>
    </lineage>
</organism>
<keyword evidence="1" id="KW-0732">Signal</keyword>
<reference evidence="2" key="1">
    <citation type="submission" date="2020-09" db="EMBL/GenBank/DDBJ databases">
        <title>Nocardioides sp. strain MJB4 16S ribosomal RNA gene Genome sequencing and assembly.</title>
        <authorList>
            <person name="Kim I."/>
        </authorList>
    </citation>
    <scope>NUCLEOTIDE SEQUENCE</scope>
    <source>
        <strain evidence="2">MJB4</strain>
    </source>
</reference>
<dbReference type="EMBL" id="JACYXZ010000004">
    <property type="protein sequence ID" value="MBD8870786.1"/>
    <property type="molecule type" value="Genomic_DNA"/>
</dbReference>
<dbReference type="Proteomes" id="UP000616839">
    <property type="component" value="Unassembled WGS sequence"/>
</dbReference>
<gene>
    <name evidence="2" type="ORF">IE331_14250</name>
</gene>
<sequence length="246" mass="26602">MQVTRLLVASLGTALLGLVPIGLAGPAAHAGAVPVPTSVSGEISRSVMYYKDSFTISGSVDDPSGNPVPDTADGTVVLERRNAGTSRWRQVAEAPDEGDFFFPDLVGTRNATYRIIYSGGTEGATSYEPSGAKTSIKVARIINTRGTNPRPNVFFLKGTLKPSYKGKPVVIQRKTCNSCSWKAWKTVKTNRKSKFSARIYAKRTVGKVWYRPLVKSSTRYIKTIGQGVVIETIRARSADGQSSVLR</sequence>
<comment type="caution">
    <text evidence="2">The sequence shown here is derived from an EMBL/GenBank/DDBJ whole genome shotgun (WGS) entry which is preliminary data.</text>
</comment>
<proteinExistence type="predicted"/>
<evidence type="ECO:0008006" key="4">
    <source>
        <dbReference type="Google" id="ProtNLM"/>
    </source>
</evidence>
<accession>A0A927K6E8</accession>
<name>A0A927K6E8_9ACTN</name>
<evidence type="ECO:0000313" key="3">
    <source>
        <dbReference type="Proteomes" id="UP000616839"/>
    </source>
</evidence>
<evidence type="ECO:0000313" key="2">
    <source>
        <dbReference type="EMBL" id="MBD8870786.1"/>
    </source>
</evidence>
<feature type="chain" id="PRO_5038513381" description="Carboxypeptidase regulatory-like domain-containing protein" evidence="1">
    <location>
        <begin position="25"/>
        <end position="246"/>
    </location>
</feature>
<feature type="signal peptide" evidence="1">
    <location>
        <begin position="1"/>
        <end position="24"/>
    </location>
</feature>
<dbReference type="RefSeq" id="WP_192144132.1">
    <property type="nucleotide sequence ID" value="NZ_JACYXZ010000004.1"/>
</dbReference>
<keyword evidence="3" id="KW-1185">Reference proteome</keyword>
<evidence type="ECO:0000256" key="1">
    <source>
        <dbReference type="SAM" id="SignalP"/>
    </source>
</evidence>
<protein>
    <recommendedName>
        <fullName evidence="4">Carboxypeptidase regulatory-like domain-containing protein</fullName>
    </recommendedName>
</protein>